<feature type="coiled-coil region" evidence="1">
    <location>
        <begin position="496"/>
        <end position="565"/>
    </location>
</feature>
<dbReference type="STRING" id="400682.A0A1X7VXS5"/>
<dbReference type="KEGG" id="aqu:105313818"/>
<evidence type="ECO:0000313" key="4">
    <source>
        <dbReference type="Proteomes" id="UP000007879"/>
    </source>
</evidence>
<feature type="region of interest" description="Disordered" evidence="2">
    <location>
        <begin position="616"/>
        <end position="639"/>
    </location>
</feature>
<dbReference type="EnsemblMetazoa" id="XM_020002049.1">
    <property type="protein sequence ID" value="XP_019857608.1"/>
    <property type="gene ID" value="LOC105313818"/>
</dbReference>
<dbReference type="PANTHER" id="PTHR37915:SF3">
    <property type="match status" value="1"/>
</dbReference>
<keyword evidence="4" id="KW-1185">Reference proteome</keyword>
<evidence type="ECO:0000256" key="2">
    <source>
        <dbReference type="SAM" id="MobiDB-lite"/>
    </source>
</evidence>
<evidence type="ECO:0000256" key="1">
    <source>
        <dbReference type="SAM" id="Coils"/>
    </source>
</evidence>
<feature type="coiled-coil region" evidence="1">
    <location>
        <begin position="762"/>
        <end position="796"/>
    </location>
</feature>
<accession>A0A1X7VXS5</accession>
<dbReference type="Proteomes" id="UP000007879">
    <property type="component" value="Unassembled WGS sequence"/>
</dbReference>
<feature type="compositionally biased region" description="Polar residues" evidence="2">
    <location>
        <begin position="616"/>
        <end position="628"/>
    </location>
</feature>
<dbReference type="OrthoDB" id="10037468at2759"/>
<feature type="coiled-coil region" evidence="1">
    <location>
        <begin position="359"/>
        <end position="386"/>
    </location>
</feature>
<dbReference type="OMA" id="DVNRMMI"/>
<dbReference type="eggNOG" id="ENOG502QWHN">
    <property type="taxonomic scope" value="Eukaryota"/>
</dbReference>
<name>A0A1X7VXS5_AMPQE</name>
<dbReference type="InParanoid" id="A0A1X7VXS5"/>
<reference evidence="3" key="2">
    <citation type="submission" date="2017-05" db="UniProtKB">
        <authorList>
            <consortium name="EnsemblMetazoa"/>
        </authorList>
    </citation>
    <scope>IDENTIFICATION</scope>
</reference>
<dbReference type="AlphaFoldDB" id="A0A1X7VXS5"/>
<dbReference type="PANTHER" id="PTHR37915">
    <property type="match status" value="1"/>
</dbReference>
<dbReference type="EnsemblMetazoa" id="Aqu2.1.44680_001">
    <property type="protein sequence ID" value="Aqu2.1.44680_001"/>
    <property type="gene ID" value="Aqu2.1.44680"/>
</dbReference>
<sequence>MDWKKQLLEGLDPAEQVLLKEEEAKRERKREETKISLEKIKQRISVALEDYSGRDEIEHFDSFQNADAAIDFASIVNPSKFYKLLSNAHMRAKYERQLMICLIGFEEKCEEKEQVLLSLDDFFQETSSIVMNKILAEDLIDLEDENTVELENAIESTIGMASKLTSIVKEISQMLTMASTYPDSKKGRRKLEKALVRARDQIEELSETVQISKAALEKSKEDYNGLKKVLEVKNAECMKIQTITTQKKLLEVENNTLQLELKNVTEKLEKSKLEASQTQSKAAADSTNEIKELRTALESNQQMCQKLKNEKEVCVKELQETIDTMREEHDMQMAEMQLQHEKELENIKAREVNFVDYDLKMFEEVQEEKEEEKEDKEKEVKISKSIEKQVSVKQDMDVIVAPISNKESEETNDVVAPAINVVPNMIKNEPVAVVTNTVITVNKEISEGEAIAITALQKEYVEKENAMKSEVQSIKKKSKTIISSLKNEINLKSILLLKATEEVRELKSFIDKFQRERDRLKEEINLLLNERSELMEWKTERKSKTADLESKVQNLQHQLEEAESKLHQLLHPKDMVTRSTQCALTGSFYSLSSSSYLSADRSSSCDTPIKEILSFNSSHDSPMSSAPTRYSAASPKSPQAMFPRLNTPLSSYLWQHNDRPQSVTFDHPIVTEWMKTFTTVMRFKKRVLDMIKAHAETQGASTTQDEDSIPSTFSLDMSKEVQGQVTQMRFAISSTLQNLQVGLQESFSSTKSPLSGQESPNKEEIKDEVNKLNSQIEEFKERLQVTNDRHQAELRKSHDAVADLIMEVDDLKSDISHLRQILSHSNLGTAYFTRLDFKRNEQTLLEARRKNQISEEEYKVVTSKMKEYISIPGQQLQSLAQQVSQEIHMKEALSSVFQSVSSPKQIGRLVNMLQHFQDKREKKFHQKMDALSTRRIRLASNIQTALTKTEKNTGLFLVKPIYPVRPHSTLMTPLQRAPPLILPEKGSVSSRGTNRDTNGPHPTLRLISFIQSNSTQYQHAQDSLKRTIETPHSQRVRPYTETSQNWSVVTSRAHSANHPSFSPVIPRMVELETSRLREPVSLLKSCNLEQSKYESIGNSTQKPKSKIHALPSVCVPSL</sequence>
<evidence type="ECO:0000313" key="3">
    <source>
        <dbReference type="EnsemblMetazoa" id="Aqu2.1.44680_001"/>
    </source>
</evidence>
<proteinExistence type="predicted"/>
<reference evidence="4" key="1">
    <citation type="journal article" date="2010" name="Nature">
        <title>The Amphimedon queenslandica genome and the evolution of animal complexity.</title>
        <authorList>
            <person name="Srivastava M."/>
            <person name="Simakov O."/>
            <person name="Chapman J."/>
            <person name="Fahey B."/>
            <person name="Gauthier M.E."/>
            <person name="Mitros T."/>
            <person name="Richards G.S."/>
            <person name="Conaco C."/>
            <person name="Dacre M."/>
            <person name="Hellsten U."/>
            <person name="Larroux C."/>
            <person name="Putnam N.H."/>
            <person name="Stanke M."/>
            <person name="Adamska M."/>
            <person name="Darling A."/>
            <person name="Degnan S.M."/>
            <person name="Oakley T.H."/>
            <person name="Plachetzki D.C."/>
            <person name="Zhai Y."/>
            <person name="Adamski M."/>
            <person name="Calcino A."/>
            <person name="Cummins S.F."/>
            <person name="Goodstein D.M."/>
            <person name="Harris C."/>
            <person name="Jackson D.J."/>
            <person name="Leys S.P."/>
            <person name="Shu S."/>
            <person name="Woodcroft B.J."/>
            <person name="Vervoort M."/>
            <person name="Kosik K.S."/>
            <person name="Manning G."/>
            <person name="Degnan B.M."/>
            <person name="Rokhsar D.S."/>
        </authorList>
    </citation>
    <scope>NUCLEOTIDE SEQUENCE [LARGE SCALE GENOMIC DNA]</scope>
</reference>
<feature type="coiled-coil region" evidence="1">
    <location>
        <begin position="188"/>
        <end position="335"/>
    </location>
</feature>
<gene>
    <name evidence="3" type="primary">105313818</name>
</gene>
<organism evidence="3">
    <name type="scientific">Amphimedon queenslandica</name>
    <name type="common">Sponge</name>
    <dbReference type="NCBI Taxonomy" id="400682"/>
    <lineage>
        <taxon>Eukaryota</taxon>
        <taxon>Metazoa</taxon>
        <taxon>Porifera</taxon>
        <taxon>Demospongiae</taxon>
        <taxon>Heteroscleromorpha</taxon>
        <taxon>Haplosclerida</taxon>
        <taxon>Niphatidae</taxon>
        <taxon>Amphimedon</taxon>
    </lineage>
</organism>
<protein>
    <submittedName>
        <fullName evidence="3">Uncharacterized protein</fullName>
    </submittedName>
</protein>
<keyword evidence="1" id="KW-0175">Coiled coil</keyword>